<sequence length="38" mass="4573">DRSRAQRHHHRHQANDDPHADYRHRDHYSLACRAGCLL</sequence>
<feature type="compositionally biased region" description="Basic and acidic residues" evidence="1">
    <location>
        <begin position="13"/>
        <end position="23"/>
    </location>
</feature>
<dbReference type="AlphaFoldDB" id="A0A6J4UR01"/>
<protein>
    <submittedName>
        <fullName evidence="2">Uncharacterized protein</fullName>
    </submittedName>
</protein>
<name>A0A6J4UR01_9BACT</name>
<dbReference type="EMBL" id="CADCWJ010000303">
    <property type="protein sequence ID" value="CAA9558015.1"/>
    <property type="molecule type" value="Genomic_DNA"/>
</dbReference>
<feature type="region of interest" description="Disordered" evidence="1">
    <location>
        <begin position="1"/>
        <end position="23"/>
    </location>
</feature>
<feature type="compositionally biased region" description="Basic residues" evidence="1">
    <location>
        <begin position="1"/>
        <end position="12"/>
    </location>
</feature>
<proteinExistence type="predicted"/>
<evidence type="ECO:0000313" key="2">
    <source>
        <dbReference type="EMBL" id="CAA9558015.1"/>
    </source>
</evidence>
<organism evidence="2">
    <name type="scientific">uncultured Thermomicrobiales bacterium</name>
    <dbReference type="NCBI Taxonomy" id="1645740"/>
    <lineage>
        <taxon>Bacteria</taxon>
        <taxon>Pseudomonadati</taxon>
        <taxon>Thermomicrobiota</taxon>
        <taxon>Thermomicrobia</taxon>
        <taxon>Thermomicrobiales</taxon>
        <taxon>environmental samples</taxon>
    </lineage>
</organism>
<gene>
    <name evidence="2" type="ORF">AVDCRST_MAG87-1350</name>
</gene>
<evidence type="ECO:0000256" key="1">
    <source>
        <dbReference type="SAM" id="MobiDB-lite"/>
    </source>
</evidence>
<reference evidence="2" key="1">
    <citation type="submission" date="2020-02" db="EMBL/GenBank/DDBJ databases">
        <authorList>
            <person name="Meier V. D."/>
        </authorList>
    </citation>
    <scope>NUCLEOTIDE SEQUENCE</scope>
    <source>
        <strain evidence="2">AVDCRST_MAG87</strain>
    </source>
</reference>
<accession>A0A6J4UR01</accession>
<feature type="non-terminal residue" evidence="2">
    <location>
        <position position="38"/>
    </location>
</feature>
<feature type="non-terminal residue" evidence="2">
    <location>
        <position position="1"/>
    </location>
</feature>